<dbReference type="AlphaFoldDB" id="A0A1X0RF85"/>
<protein>
    <submittedName>
        <fullName evidence="1">Uncharacterized protein</fullName>
    </submittedName>
</protein>
<dbReference type="OrthoDB" id="2279974at2759"/>
<reference evidence="1" key="1">
    <citation type="journal article" date="2016" name="Proc. Natl. Acad. Sci. U.S.A.">
        <title>Lipid metabolic changes in an early divergent fungus govern the establishment of a mutualistic symbiosis with endobacteria.</title>
        <authorList>
            <person name="Lastovetsky O.A."/>
            <person name="Gaspar M.L."/>
            <person name="Mondo S.J."/>
            <person name="LaButti K.M."/>
            <person name="Sandor L."/>
            <person name="Grigoriev I.V."/>
            <person name="Henry S.A."/>
            <person name="Pawlowska T.E."/>
        </authorList>
    </citation>
    <scope>NUCLEOTIDE SEQUENCE [LARGE SCALE GENOMIC DNA]</scope>
    <source>
        <strain evidence="1">ATCC 52814</strain>
    </source>
</reference>
<gene>
    <name evidence="1" type="ORF">BCV72DRAFT_301703</name>
</gene>
<name>A0A1X0RF85_RHIZD</name>
<proteinExistence type="predicted"/>
<accession>A0A1X0RF85</accession>
<dbReference type="VEuPathDB" id="FungiDB:BCV72DRAFT_301703"/>
<evidence type="ECO:0000313" key="1">
    <source>
        <dbReference type="EMBL" id="ORE10743.1"/>
    </source>
</evidence>
<dbReference type="EMBL" id="KV921863">
    <property type="protein sequence ID" value="ORE10743.1"/>
    <property type="molecule type" value="Genomic_DNA"/>
</dbReference>
<sequence>MADEDAKDSPDVCTKEASSKQAYTLYTDQDKVRFFKLMFEKAMSASAAAKQLGIHVRTAQRWAQMCKTDPDSIFIKHKKIGRSRILQEEHKQVILEYIDENPSVALEQVME</sequence>
<dbReference type="SUPFAM" id="SSF46689">
    <property type="entry name" value="Homeodomain-like"/>
    <property type="match status" value="1"/>
</dbReference>
<organism evidence="1">
    <name type="scientific">Rhizopus microsporus var. microsporus</name>
    <dbReference type="NCBI Taxonomy" id="86635"/>
    <lineage>
        <taxon>Eukaryota</taxon>
        <taxon>Fungi</taxon>
        <taxon>Fungi incertae sedis</taxon>
        <taxon>Mucoromycota</taxon>
        <taxon>Mucoromycotina</taxon>
        <taxon>Mucoromycetes</taxon>
        <taxon>Mucorales</taxon>
        <taxon>Mucorineae</taxon>
        <taxon>Rhizopodaceae</taxon>
        <taxon>Rhizopus</taxon>
    </lineage>
</organism>
<dbReference type="Proteomes" id="UP000242414">
    <property type="component" value="Unassembled WGS sequence"/>
</dbReference>
<dbReference type="InterPro" id="IPR009057">
    <property type="entry name" value="Homeodomain-like_sf"/>
</dbReference>